<dbReference type="RefSeq" id="WP_379787546.1">
    <property type="nucleotide sequence ID" value="NZ_JBHSHL010000011.1"/>
</dbReference>
<dbReference type="NCBIfam" id="TIGR03534">
    <property type="entry name" value="RF_mod_PrmC"/>
    <property type="match status" value="1"/>
</dbReference>
<gene>
    <name evidence="5 8" type="primary">prmC</name>
    <name evidence="8" type="ORF">ACFO4R_03110</name>
</gene>
<dbReference type="CDD" id="cd02440">
    <property type="entry name" value="AdoMet_MTases"/>
    <property type="match status" value="1"/>
</dbReference>
<comment type="caution">
    <text evidence="8">The sequence shown here is derived from an EMBL/GenBank/DDBJ whole genome shotgun (WGS) entry which is preliminary data.</text>
</comment>
<evidence type="ECO:0000256" key="4">
    <source>
        <dbReference type="ARBA" id="ARBA00048391"/>
    </source>
</evidence>
<dbReference type="InterPro" id="IPR007848">
    <property type="entry name" value="Small_mtfrase_dom"/>
</dbReference>
<dbReference type="EMBL" id="JBHSHL010000011">
    <property type="protein sequence ID" value="MFC4804062.1"/>
    <property type="molecule type" value="Genomic_DNA"/>
</dbReference>
<dbReference type="InterPro" id="IPR040758">
    <property type="entry name" value="PrmC_N"/>
</dbReference>
<dbReference type="PANTHER" id="PTHR18895:SF74">
    <property type="entry name" value="MTRF1L RELEASE FACTOR GLUTAMINE METHYLTRANSFERASE"/>
    <property type="match status" value="1"/>
</dbReference>
<feature type="binding site" evidence="5">
    <location>
        <begin position="185"/>
        <end position="188"/>
    </location>
    <ligand>
        <name>substrate</name>
    </ligand>
</feature>
<evidence type="ECO:0000256" key="5">
    <source>
        <dbReference type="HAMAP-Rule" id="MF_02126"/>
    </source>
</evidence>
<keyword evidence="2 5" id="KW-0808">Transferase</keyword>
<evidence type="ECO:0000259" key="6">
    <source>
        <dbReference type="Pfam" id="PF05175"/>
    </source>
</evidence>
<feature type="domain" description="Methyltransferase small" evidence="6">
    <location>
        <begin position="104"/>
        <end position="198"/>
    </location>
</feature>
<evidence type="ECO:0000256" key="1">
    <source>
        <dbReference type="ARBA" id="ARBA00022603"/>
    </source>
</evidence>
<evidence type="ECO:0000256" key="2">
    <source>
        <dbReference type="ARBA" id="ARBA00022679"/>
    </source>
</evidence>
<comment type="caution">
    <text evidence="5">Lacks conserved residue(s) required for the propagation of feature annotation.</text>
</comment>
<dbReference type="InterPro" id="IPR002052">
    <property type="entry name" value="DNA_methylase_N6_adenine_CS"/>
</dbReference>
<dbReference type="SUPFAM" id="SSF53335">
    <property type="entry name" value="S-adenosyl-L-methionine-dependent methyltransferases"/>
    <property type="match status" value="1"/>
</dbReference>
<dbReference type="InterPro" id="IPR029063">
    <property type="entry name" value="SAM-dependent_MTases_sf"/>
</dbReference>
<proteinExistence type="inferred from homology"/>
<dbReference type="Gene3D" id="3.40.50.150">
    <property type="entry name" value="Vaccinia Virus protein VP39"/>
    <property type="match status" value="1"/>
</dbReference>
<dbReference type="InterPro" id="IPR050320">
    <property type="entry name" value="N5-glutamine_MTase"/>
</dbReference>
<evidence type="ECO:0000259" key="7">
    <source>
        <dbReference type="Pfam" id="PF17827"/>
    </source>
</evidence>
<dbReference type="HAMAP" id="MF_02126">
    <property type="entry name" value="RF_methyltr_PrmC"/>
    <property type="match status" value="1"/>
</dbReference>
<evidence type="ECO:0000313" key="8">
    <source>
        <dbReference type="EMBL" id="MFC4804062.1"/>
    </source>
</evidence>
<feature type="domain" description="Release factor glutamine methyltransferase N-terminal" evidence="7">
    <location>
        <begin position="5"/>
        <end position="73"/>
    </location>
</feature>
<dbReference type="PANTHER" id="PTHR18895">
    <property type="entry name" value="HEMK METHYLTRANSFERASE"/>
    <property type="match status" value="1"/>
</dbReference>
<dbReference type="GO" id="GO:0102559">
    <property type="term" value="F:peptide chain release factor N(5)-glutamine methyltransferase activity"/>
    <property type="evidence" value="ECO:0007669"/>
    <property type="project" value="UniProtKB-EC"/>
</dbReference>
<comment type="similarity">
    <text evidence="5">Belongs to the protein N5-glutamine methyltransferase family. PrmC subfamily.</text>
</comment>
<protein>
    <recommendedName>
        <fullName evidence="5">Release factor glutamine methyltransferase</fullName>
        <shortName evidence="5">RF MTase</shortName>
        <ecNumber evidence="5">2.1.1.297</ecNumber>
    </recommendedName>
    <alternativeName>
        <fullName evidence="5">N5-glutamine methyltransferase PrmC</fullName>
    </alternativeName>
    <alternativeName>
        <fullName evidence="5">Protein-(glutamine-N5) MTase PrmC</fullName>
    </alternativeName>
    <alternativeName>
        <fullName evidence="5">Protein-glutamine N-methyltransferase PrmC</fullName>
    </alternativeName>
</protein>
<dbReference type="Gene3D" id="1.10.8.10">
    <property type="entry name" value="DNA helicase RuvA subunit, C-terminal domain"/>
    <property type="match status" value="1"/>
</dbReference>
<dbReference type="Proteomes" id="UP001595916">
    <property type="component" value="Unassembled WGS sequence"/>
</dbReference>
<dbReference type="NCBIfam" id="TIGR00536">
    <property type="entry name" value="hemK_fam"/>
    <property type="match status" value="1"/>
</dbReference>
<reference evidence="9" key="1">
    <citation type="journal article" date="2019" name="Int. J. Syst. Evol. Microbiol.">
        <title>The Global Catalogue of Microorganisms (GCM) 10K type strain sequencing project: providing services to taxonomists for standard genome sequencing and annotation.</title>
        <authorList>
            <consortium name="The Broad Institute Genomics Platform"/>
            <consortium name="The Broad Institute Genome Sequencing Center for Infectious Disease"/>
            <person name="Wu L."/>
            <person name="Ma J."/>
        </authorList>
    </citation>
    <scope>NUCLEOTIDE SEQUENCE [LARGE SCALE GENOMIC DNA]</scope>
    <source>
        <strain evidence="9">CCUG 46385</strain>
    </source>
</reference>
<dbReference type="Pfam" id="PF17827">
    <property type="entry name" value="PrmC_N"/>
    <property type="match status" value="1"/>
</dbReference>
<comment type="function">
    <text evidence="5">Methylates the class 1 translation termination release factors RF1/PrfA and RF2/PrfB on the glutamine residue of the universally conserved GGQ motif.</text>
</comment>
<feature type="binding site" evidence="5">
    <location>
        <begin position="118"/>
        <end position="122"/>
    </location>
    <ligand>
        <name>S-adenosyl-L-methionine</name>
        <dbReference type="ChEBI" id="CHEBI:59789"/>
    </ligand>
</feature>
<dbReference type="GO" id="GO:0032259">
    <property type="term" value="P:methylation"/>
    <property type="evidence" value="ECO:0007669"/>
    <property type="project" value="UniProtKB-KW"/>
</dbReference>
<accession>A0ABV9QJ80</accession>
<comment type="catalytic activity">
    <reaction evidence="4 5">
        <text>L-glutaminyl-[peptide chain release factor] + S-adenosyl-L-methionine = N(5)-methyl-L-glutaminyl-[peptide chain release factor] + S-adenosyl-L-homocysteine + H(+)</text>
        <dbReference type="Rhea" id="RHEA:42896"/>
        <dbReference type="Rhea" id="RHEA-COMP:10271"/>
        <dbReference type="Rhea" id="RHEA-COMP:10272"/>
        <dbReference type="ChEBI" id="CHEBI:15378"/>
        <dbReference type="ChEBI" id="CHEBI:30011"/>
        <dbReference type="ChEBI" id="CHEBI:57856"/>
        <dbReference type="ChEBI" id="CHEBI:59789"/>
        <dbReference type="ChEBI" id="CHEBI:61891"/>
        <dbReference type="EC" id="2.1.1.297"/>
    </reaction>
</comment>
<feature type="binding site" evidence="5">
    <location>
        <position position="141"/>
    </location>
    <ligand>
        <name>S-adenosyl-L-methionine</name>
        <dbReference type="ChEBI" id="CHEBI:59789"/>
    </ligand>
</feature>
<dbReference type="PROSITE" id="PS00092">
    <property type="entry name" value="N6_MTASE"/>
    <property type="match status" value="1"/>
</dbReference>
<evidence type="ECO:0000256" key="3">
    <source>
        <dbReference type="ARBA" id="ARBA00022691"/>
    </source>
</evidence>
<evidence type="ECO:0000313" key="9">
    <source>
        <dbReference type="Proteomes" id="UP001595916"/>
    </source>
</evidence>
<dbReference type="InterPro" id="IPR019874">
    <property type="entry name" value="RF_methyltr_PrmC"/>
</dbReference>
<sequence length="293" mass="33277">MTVKELLKFAAEELQDLDTPILDARLLLMYATDLETIELLISPEREVGASQIEVFLNLVERRKDRCPLAYLIGEKEFYGRSFSVGPGVLIPRADTEILVEEVLRRLKVDENLCGIEVGAGSGAVSISLLCERERLRMTATDIEQVPVRVSMENAKRYGVTDRFKIKHSSLFDEVEKGEYDFIVSNPPYIDEAEMEDLMEDVVRYEPHSALFGGPDGLDFYREIVDRGRSYLKEGGFFAFEIGYTQADQVGEICRKRGYLQIEVINDLAGKNRVVIASKTAWNSKETRNKKSEE</sequence>
<feature type="binding site" evidence="5">
    <location>
        <position position="185"/>
    </location>
    <ligand>
        <name>S-adenosyl-L-methionine</name>
        <dbReference type="ChEBI" id="CHEBI:59789"/>
    </ligand>
</feature>
<dbReference type="InterPro" id="IPR004556">
    <property type="entry name" value="HemK-like"/>
</dbReference>
<name>A0ABV9QJ80_9FIRM</name>
<dbReference type="EC" id="2.1.1.297" evidence="5"/>
<keyword evidence="1 5" id="KW-0489">Methyltransferase</keyword>
<keyword evidence="9" id="KW-1185">Reference proteome</keyword>
<organism evidence="8 9">
    <name type="scientific">Filifactor villosus</name>
    <dbReference type="NCBI Taxonomy" id="29374"/>
    <lineage>
        <taxon>Bacteria</taxon>
        <taxon>Bacillati</taxon>
        <taxon>Bacillota</taxon>
        <taxon>Clostridia</taxon>
        <taxon>Peptostreptococcales</taxon>
        <taxon>Filifactoraceae</taxon>
        <taxon>Filifactor</taxon>
    </lineage>
</organism>
<dbReference type="Pfam" id="PF05175">
    <property type="entry name" value="MTS"/>
    <property type="match status" value="1"/>
</dbReference>
<keyword evidence="3 5" id="KW-0949">S-adenosyl-L-methionine</keyword>